<proteinExistence type="predicted"/>
<dbReference type="OrthoDB" id="4990at2"/>
<dbReference type="Gene3D" id="3.90.640.20">
    <property type="entry name" value="Heat-shock cognate protein, ATPase"/>
    <property type="match status" value="1"/>
</dbReference>
<dbReference type="Proteomes" id="UP000265816">
    <property type="component" value="Unassembled WGS sequence"/>
</dbReference>
<accession>A0A398BJ91</accession>
<evidence type="ECO:0000313" key="5">
    <source>
        <dbReference type="Proteomes" id="UP000265816"/>
    </source>
</evidence>
<dbReference type="Gene3D" id="3.30.565.40">
    <property type="entry name" value="Fervidobacterium nodosum Rt17-B1 like"/>
    <property type="match status" value="1"/>
</dbReference>
<keyword evidence="5" id="KW-1185">Reference proteome</keyword>
<dbReference type="InterPro" id="IPR025303">
    <property type="entry name" value="PdaC"/>
</dbReference>
<feature type="domain" description="Deacetylase PdaC" evidence="3">
    <location>
        <begin position="86"/>
        <end position="161"/>
    </location>
</feature>
<name>A0A398BJ91_9BACI</name>
<dbReference type="EMBL" id="QWVT01000009">
    <property type="protein sequence ID" value="RID87516.1"/>
    <property type="molecule type" value="Genomic_DNA"/>
</dbReference>
<protein>
    <submittedName>
        <fullName evidence="4">Anti-sigma-V factor rsiV</fullName>
    </submittedName>
</protein>
<comment type="caution">
    <text evidence="4">The sequence shown here is derived from an EMBL/GenBank/DDBJ whole genome shotgun (WGS) entry which is preliminary data.</text>
</comment>
<sequence>MDDRLEELKKDYNNIPIPKELDYIVRKALKQKPRKRNRAKLTTGLAAAAVIFVGGLNVSPAFARSVAEVPGLENIVNVLTFTEYKVDEDTYQADIKVPAIDNLDNKELQATLNTKYLEESKALYKDFTKDMEELKKDGNDGHMGVDSGYEVKTDNEQILSIGRYVVNTVGSSSTTFQFDTIDKQKELLITLPSLFKNKAYVDVISEEIKKQMIAQMEKDPDDKDYWVKNPDNPENDPMDTFEKIKPEQSFYINKNHKLVIVFDKYEVAPGFMGVVEFTIPTKVMSDILVSKEYIK</sequence>
<evidence type="ECO:0000259" key="2">
    <source>
        <dbReference type="Pfam" id="PF11738"/>
    </source>
</evidence>
<dbReference type="AlphaFoldDB" id="A0A398BJ91"/>
<dbReference type="Pfam" id="PF11738">
    <property type="entry name" value="DUF3298"/>
    <property type="match status" value="1"/>
</dbReference>
<gene>
    <name evidence="4" type="ORF">D1970_04930</name>
</gene>
<dbReference type="InterPro" id="IPR037126">
    <property type="entry name" value="PdaC/RsiV-like_sf"/>
</dbReference>
<keyword evidence="1" id="KW-1133">Transmembrane helix</keyword>
<dbReference type="RefSeq" id="WP_119111776.1">
    <property type="nucleotide sequence ID" value="NZ_CBCSEO010000007.1"/>
</dbReference>
<keyword evidence="1" id="KW-0812">Transmembrane</keyword>
<reference evidence="4 5" key="1">
    <citation type="submission" date="2018-08" db="EMBL/GenBank/DDBJ databases">
        <title>Bacillus jemisoniae sp. nov., Bacillus chryseoplanitiae sp. nov., Bacillus resnikiae sp. nov., and Bacillus frankliniae sp. nov., isolated from Viking spacecraft and associated surfaces.</title>
        <authorList>
            <person name="Seuylemezian A."/>
            <person name="Vaishampayan P."/>
        </authorList>
    </citation>
    <scope>NUCLEOTIDE SEQUENCE [LARGE SCALE GENOMIC DNA]</scope>
    <source>
        <strain evidence="4 5">JJ-247</strain>
    </source>
</reference>
<evidence type="ECO:0000259" key="3">
    <source>
        <dbReference type="Pfam" id="PF13739"/>
    </source>
</evidence>
<evidence type="ECO:0000313" key="4">
    <source>
        <dbReference type="EMBL" id="RID87516.1"/>
    </source>
</evidence>
<organism evidence="4 5">
    <name type="scientific">Mesobacillus zeae</name>
    <dbReference type="NCBI Taxonomy" id="1917180"/>
    <lineage>
        <taxon>Bacteria</taxon>
        <taxon>Bacillati</taxon>
        <taxon>Bacillota</taxon>
        <taxon>Bacilli</taxon>
        <taxon>Bacillales</taxon>
        <taxon>Bacillaceae</taxon>
        <taxon>Mesobacillus</taxon>
    </lineage>
</organism>
<dbReference type="InterPro" id="IPR021729">
    <property type="entry name" value="DUF3298"/>
</dbReference>
<feature type="domain" description="DUF3298" evidence="2">
    <location>
        <begin position="194"/>
        <end position="281"/>
    </location>
</feature>
<feature type="transmembrane region" description="Helical" evidence="1">
    <location>
        <begin position="41"/>
        <end position="63"/>
    </location>
</feature>
<keyword evidence="1" id="KW-0472">Membrane</keyword>
<dbReference type="Pfam" id="PF13739">
    <property type="entry name" value="PdaC"/>
    <property type="match status" value="1"/>
</dbReference>
<evidence type="ECO:0000256" key="1">
    <source>
        <dbReference type="SAM" id="Phobius"/>
    </source>
</evidence>